<name>A0A9N9FIX7_FUNMO</name>
<organism evidence="1 2">
    <name type="scientific">Funneliformis mosseae</name>
    <name type="common">Endomycorrhizal fungus</name>
    <name type="synonym">Glomus mosseae</name>
    <dbReference type="NCBI Taxonomy" id="27381"/>
    <lineage>
        <taxon>Eukaryota</taxon>
        <taxon>Fungi</taxon>
        <taxon>Fungi incertae sedis</taxon>
        <taxon>Mucoromycota</taxon>
        <taxon>Glomeromycotina</taxon>
        <taxon>Glomeromycetes</taxon>
        <taxon>Glomerales</taxon>
        <taxon>Glomeraceae</taxon>
        <taxon>Funneliformis</taxon>
    </lineage>
</organism>
<proteinExistence type="predicted"/>
<comment type="caution">
    <text evidence="1">The sequence shown here is derived from an EMBL/GenBank/DDBJ whole genome shotgun (WGS) entry which is preliminary data.</text>
</comment>
<reference evidence="1" key="1">
    <citation type="submission" date="2021-06" db="EMBL/GenBank/DDBJ databases">
        <authorList>
            <person name="Kallberg Y."/>
            <person name="Tangrot J."/>
            <person name="Rosling A."/>
        </authorList>
    </citation>
    <scope>NUCLEOTIDE SEQUENCE</scope>
    <source>
        <strain evidence="1">87-6 pot B 2015</strain>
    </source>
</reference>
<dbReference type="EMBL" id="CAJVPP010001188">
    <property type="protein sequence ID" value="CAG8539799.1"/>
    <property type="molecule type" value="Genomic_DNA"/>
</dbReference>
<accession>A0A9N9FIX7</accession>
<protein>
    <submittedName>
        <fullName evidence="1">7319_t:CDS:1</fullName>
    </submittedName>
</protein>
<evidence type="ECO:0000313" key="1">
    <source>
        <dbReference type="EMBL" id="CAG8539799.1"/>
    </source>
</evidence>
<evidence type="ECO:0000313" key="2">
    <source>
        <dbReference type="Proteomes" id="UP000789375"/>
    </source>
</evidence>
<dbReference type="Proteomes" id="UP000789375">
    <property type="component" value="Unassembled WGS sequence"/>
</dbReference>
<sequence length="47" mass="5785">MPFIREVVSDRDWVRNTIYNLVLEYEAKSLEKSHLETWMLLHVLVFY</sequence>
<keyword evidence="2" id="KW-1185">Reference proteome</keyword>
<gene>
    <name evidence="1" type="ORF">FMOSSE_LOCUS5922</name>
</gene>
<dbReference type="AlphaFoldDB" id="A0A9N9FIX7"/>